<gene>
    <name evidence="2" type="ORF">HBF32_07975</name>
</gene>
<dbReference type="Proteomes" id="UP000518878">
    <property type="component" value="Unassembled WGS sequence"/>
</dbReference>
<keyword evidence="1" id="KW-0472">Membrane</keyword>
<name>A0A7X5QU18_9GAMM</name>
<reference evidence="2 3" key="1">
    <citation type="journal article" date="2006" name="Int. J. Syst. Evol. Microbiol.">
        <title>Dyella yeojuensis sp. nov., isolated from greenhouse soil in Korea.</title>
        <authorList>
            <person name="Kim B.Y."/>
            <person name="Weon H.Y."/>
            <person name="Lee K.H."/>
            <person name="Seok S.J."/>
            <person name="Kwon S.W."/>
            <person name="Go S.J."/>
            <person name="Stackebrandt E."/>
        </authorList>
    </citation>
    <scope>NUCLEOTIDE SEQUENCE [LARGE SCALE GENOMIC DNA]</scope>
    <source>
        <strain evidence="2 3">DSM 17673</strain>
    </source>
</reference>
<dbReference type="AlphaFoldDB" id="A0A7X5QU18"/>
<accession>A0A7X5QU18</accession>
<keyword evidence="3" id="KW-1185">Reference proteome</keyword>
<dbReference type="RefSeq" id="WP_166699146.1">
    <property type="nucleotide sequence ID" value="NZ_JAAQTL010000001.1"/>
</dbReference>
<comment type="caution">
    <text evidence="2">The sequence shown here is derived from an EMBL/GenBank/DDBJ whole genome shotgun (WGS) entry which is preliminary data.</text>
</comment>
<evidence type="ECO:0000313" key="3">
    <source>
        <dbReference type="Proteomes" id="UP000518878"/>
    </source>
</evidence>
<evidence type="ECO:0000256" key="1">
    <source>
        <dbReference type="SAM" id="Phobius"/>
    </source>
</evidence>
<keyword evidence="1" id="KW-0812">Transmembrane</keyword>
<dbReference type="EMBL" id="JAAQTL010000001">
    <property type="protein sequence ID" value="NID15399.1"/>
    <property type="molecule type" value="Genomic_DNA"/>
</dbReference>
<proteinExistence type="predicted"/>
<evidence type="ECO:0000313" key="2">
    <source>
        <dbReference type="EMBL" id="NID15399.1"/>
    </source>
</evidence>
<organism evidence="2 3">
    <name type="scientific">Luteibacter yeojuensis</name>
    <dbReference type="NCBI Taxonomy" id="345309"/>
    <lineage>
        <taxon>Bacteria</taxon>
        <taxon>Pseudomonadati</taxon>
        <taxon>Pseudomonadota</taxon>
        <taxon>Gammaproteobacteria</taxon>
        <taxon>Lysobacterales</taxon>
        <taxon>Rhodanobacteraceae</taxon>
        <taxon>Luteibacter</taxon>
    </lineage>
</organism>
<sequence length="107" mass="12012">MDIKRSDDGSLHFKLGPVERIGLGASFALLTFLIGYVFHSFDSRLEAQDKTMQTVVTAQAVTNAQLQTLSQQLSDVPGLTRKMAELDVRTERNTQDIHELQSVRHLK</sequence>
<feature type="transmembrane region" description="Helical" evidence="1">
    <location>
        <begin position="20"/>
        <end position="38"/>
    </location>
</feature>
<protein>
    <submittedName>
        <fullName evidence="2">Uncharacterized protein</fullName>
    </submittedName>
</protein>
<keyword evidence="1" id="KW-1133">Transmembrane helix</keyword>